<evidence type="ECO:0000256" key="2">
    <source>
        <dbReference type="SAM" id="MobiDB-lite"/>
    </source>
</evidence>
<reference evidence="3 4" key="1">
    <citation type="submission" date="2019-07" db="EMBL/GenBank/DDBJ databases">
        <title>Genomic Encyclopedia of Archaeal and Bacterial Type Strains, Phase II (KMG-II): from individual species to whole genera.</title>
        <authorList>
            <person name="Goeker M."/>
        </authorList>
    </citation>
    <scope>NUCLEOTIDE SEQUENCE [LARGE SCALE GENOMIC DNA]</scope>
    <source>
        <strain evidence="3 4">ATCC BAA-1854</strain>
    </source>
</reference>
<keyword evidence="4" id="KW-1185">Reference proteome</keyword>
<organism evidence="3 4">
    <name type="scientific">Mucilaginibacter frigoritolerans</name>
    <dbReference type="NCBI Taxonomy" id="652788"/>
    <lineage>
        <taxon>Bacteria</taxon>
        <taxon>Pseudomonadati</taxon>
        <taxon>Bacteroidota</taxon>
        <taxon>Sphingobacteriia</taxon>
        <taxon>Sphingobacteriales</taxon>
        <taxon>Sphingobacteriaceae</taxon>
        <taxon>Mucilaginibacter</taxon>
    </lineage>
</organism>
<dbReference type="EMBL" id="VLLI01000012">
    <property type="protein sequence ID" value="TWI96804.1"/>
    <property type="molecule type" value="Genomic_DNA"/>
</dbReference>
<feature type="compositionally biased region" description="Basic and acidic residues" evidence="2">
    <location>
        <begin position="1"/>
        <end position="18"/>
    </location>
</feature>
<evidence type="ECO:0000313" key="3">
    <source>
        <dbReference type="EMBL" id="TWI96804.1"/>
    </source>
</evidence>
<gene>
    <name evidence="3" type="ORF">JN11_03917</name>
</gene>
<evidence type="ECO:0000313" key="4">
    <source>
        <dbReference type="Proteomes" id="UP000317010"/>
    </source>
</evidence>
<dbReference type="AlphaFoldDB" id="A0A562TUC3"/>
<sequence>MEKHAPQEKDKDPLKEDTQEADSLWVSDEPYEEMKIMGFIPLEPEPVEPEEGLELPEAADHIIAFLNNEHTVKQVEYILEMEERSGIQFNDYEEAWEWEQDPHHLTEEEQLRYIKELEERADCVFDDLDEAMEWARTNCEEYNIEENEAYESELREEDIGEDEERMRREFEYIMEMEERAGIQFDDYEEAKTWEQAEHSKKDLSSHVVRDSGLKNKEIEALRDMSEIREKKPEKAFNRSEQIELQDAPALTLKKGSQKQISIENEMNELEEEIKKVQAMEILDEAQVREIEVRILDLARRTGMDDLKKYGFNLER</sequence>
<feature type="coiled-coil region" evidence="1">
    <location>
        <begin position="252"/>
        <end position="282"/>
    </location>
</feature>
<accession>A0A562TUC3</accession>
<protein>
    <submittedName>
        <fullName evidence="3">Uncharacterized protein</fullName>
    </submittedName>
</protein>
<keyword evidence="1" id="KW-0175">Coiled coil</keyword>
<evidence type="ECO:0000256" key="1">
    <source>
        <dbReference type="SAM" id="Coils"/>
    </source>
</evidence>
<feature type="region of interest" description="Disordered" evidence="2">
    <location>
        <begin position="1"/>
        <end position="27"/>
    </location>
</feature>
<name>A0A562TUC3_9SPHI</name>
<dbReference type="RefSeq" id="WP_144915170.1">
    <property type="nucleotide sequence ID" value="NZ_VLLI01000012.1"/>
</dbReference>
<proteinExistence type="predicted"/>
<dbReference type="Proteomes" id="UP000317010">
    <property type="component" value="Unassembled WGS sequence"/>
</dbReference>
<comment type="caution">
    <text evidence="3">The sequence shown here is derived from an EMBL/GenBank/DDBJ whole genome shotgun (WGS) entry which is preliminary data.</text>
</comment>